<accession>A0ABQ8HYX2</accession>
<keyword evidence="4" id="KW-1185">Reference proteome</keyword>
<dbReference type="PANTHER" id="PTHR35046">
    <property type="entry name" value="ZINC KNUCKLE (CCHC-TYPE) FAMILY PROTEIN"/>
    <property type="match status" value="1"/>
</dbReference>
<organism evidence="3 4">
    <name type="scientific">Xanthoceras sorbifolium</name>
    <dbReference type="NCBI Taxonomy" id="99658"/>
    <lineage>
        <taxon>Eukaryota</taxon>
        <taxon>Viridiplantae</taxon>
        <taxon>Streptophyta</taxon>
        <taxon>Embryophyta</taxon>
        <taxon>Tracheophyta</taxon>
        <taxon>Spermatophyta</taxon>
        <taxon>Magnoliopsida</taxon>
        <taxon>eudicotyledons</taxon>
        <taxon>Gunneridae</taxon>
        <taxon>Pentapetalae</taxon>
        <taxon>rosids</taxon>
        <taxon>malvids</taxon>
        <taxon>Sapindales</taxon>
        <taxon>Sapindaceae</taxon>
        <taxon>Xanthoceroideae</taxon>
        <taxon>Xanthoceras</taxon>
    </lineage>
</organism>
<evidence type="ECO:0000259" key="2">
    <source>
        <dbReference type="Pfam" id="PF24626"/>
    </source>
</evidence>
<feature type="transmembrane region" description="Helical" evidence="1">
    <location>
        <begin position="6"/>
        <end position="26"/>
    </location>
</feature>
<dbReference type="PANTHER" id="PTHR35046:SF26">
    <property type="entry name" value="RNA-DIRECTED DNA POLYMERASE"/>
    <property type="match status" value="1"/>
</dbReference>
<name>A0ABQ8HYX2_9ROSI</name>
<proteinExistence type="predicted"/>
<keyword evidence="1" id="KW-0812">Transmembrane</keyword>
<dbReference type="EMBL" id="JAFEMO010000006">
    <property type="protein sequence ID" value="KAH7569570.1"/>
    <property type="molecule type" value="Genomic_DNA"/>
</dbReference>
<keyword evidence="1" id="KW-0472">Membrane</keyword>
<evidence type="ECO:0000256" key="1">
    <source>
        <dbReference type="SAM" id="Phobius"/>
    </source>
</evidence>
<comment type="caution">
    <text evidence="3">The sequence shown here is derived from an EMBL/GenBank/DDBJ whole genome shotgun (WGS) entry which is preliminary data.</text>
</comment>
<dbReference type="Proteomes" id="UP000827721">
    <property type="component" value="Unassembled WGS sequence"/>
</dbReference>
<evidence type="ECO:0000313" key="4">
    <source>
        <dbReference type="Proteomes" id="UP000827721"/>
    </source>
</evidence>
<protein>
    <recommendedName>
        <fullName evidence="2">Tf2-1-like SH3-like domain-containing protein</fullName>
    </recommendedName>
</protein>
<reference evidence="3 4" key="1">
    <citation type="submission" date="2021-02" db="EMBL/GenBank/DDBJ databases">
        <title>Plant Genome Project.</title>
        <authorList>
            <person name="Zhang R.-G."/>
        </authorList>
    </citation>
    <scope>NUCLEOTIDE SEQUENCE [LARGE SCALE GENOMIC DNA]</scope>
    <source>
        <tissue evidence="3">Leaves</tissue>
    </source>
</reference>
<dbReference type="Pfam" id="PF24626">
    <property type="entry name" value="SH3_Tf2-1"/>
    <property type="match status" value="1"/>
</dbReference>
<evidence type="ECO:0000313" key="3">
    <source>
        <dbReference type="EMBL" id="KAH7569570.1"/>
    </source>
</evidence>
<dbReference type="InterPro" id="IPR056924">
    <property type="entry name" value="SH3_Tf2-1"/>
</dbReference>
<sequence length="97" mass="11418">MVRILSALWIGFLLFLTKILVAMLMLELERSRNCMLKFKKAKNKHRKHAEFKEGDMVWIHPSKDRFPKGKYGKLKTRADGPFKVLQRIGENAYKIGR</sequence>
<feature type="domain" description="Tf2-1-like SH3-like" evidence="2">
    <location>
        <begin position="54"/>
        <end position="95"/>
    </location>
</feature>
<gene>
    <name evidence="3" type="ORF">JRO89_XS06G0192400</name>
</gene>
<keyword evidence="1" id="KW-1133">Transmembrane helix</keyword>